<dbReference type="AlphaFoldDB" id="A0A397VVI2"/>
<protein>
    <submittedName>
        <fullName evidence="1">Uncharacterized protein</fullName>
    </submittedName>
</protein>
<accession>A0A397VVI2</accession>
<evidence type="ECO:0000313" key="2">
    <source>
        <dbReference type="Proteomes" id="UP000266673"/>
    </source>
</evidence>
<gene>
    <name evidence="1" type="ORF">C2G38_2162999</name>
</gene>
<evidence type="ECO:0000313" key="1">
    <source>
        <dbReference type="EMBL" id="RIB26585.1"/>
    </source>
</evidence>
<sequence>MNKLIKEKYRGKLSLQCRIEMVKEEFLNKVVELNDTAETVLEFVPVIHAFPLMLLRGTPLHERKAELGLVESFEIALTEIDRVQTDIPHVVASPSFTYEEWKEMSKIAESLECSIKNISKSSKENHNIFIMRIIILLTI</sequence>
<dbReference type="OrthoDB" id="431409at2759"/>
<dbReference type="EMBL" id="QKWP01000131">
    <property type="protein sequence ID" value="RIB26585.1"/>
    <property type="molecule type" value="Genomic_DNA"/>
</dbReference>
<reference evidence="1 2" key="1">
    <citation type="submission" date="2018-06" db="EMBL/GenBank/DDBJ databases">
        <title>Comparative genomics reveals the genomic features of Rhizophagus irregularis, R. cerebriforme, R. diaphanum and Gigaspora rosea, and their symbiotic lifestyle signature.</title>
        <authorList>
            <person name="Morin E."/>
            <person name="San Clemente H."/>
            <person name="Chen E.C.H."/>
            <person name="De La Providencia I."/>
            <person name="Hainaut M."/>
            <person name="Kuo A."/>
            <person name="Kohler A."/>
            <person name="Murat C."/>
            <person name="Tang N."/>
            <person name="Roy S."/>
            <person name="Loubradou J."/>
            <person name="Henrissat B."/>
            <person name="Grigoriev I.V."/>
            <person name="Corradi N."/>
            <person name="Roux C."/>
            <person name="Martin F.M."/>
        </authorList>
    </citation>
    <scope>NUCLEOTIDE SEQUENCE [LARGE SCALE GENOMIC DNA]</scope>
    <source>
        <strain evidence="1 2">DAOM 194757</strain>
    </source>
</reference>
<keyword evidence="2" id="KW-1185">Reference proteome</keyword>
<organism evidence="1 2">
    <name type="scientific">Gigaspora rosea</name>
    <dbReference type="NCBI Taxonomy" id="44941"/>
    <lineage>
        <taxon>Eukaryota</taxon>
        <taxon>Fungi</taxon>
        <taxon>Fungi incertae sedis</taxon>
        <taxon>Mucoromycota</taxon>
        <taxon>Glomeromycotina</taxon>
        <taxon>Glomeromycetes</taxon>
        <taxon>Diversisporales</taxon>
        <taxon>Gigasporaceae</taxon>
        <taxon>Gigaspora</taxon>
    </lineage>
</organism>
<dbReference type="Proteomes" id="UP000266673">
    <property type="component" value="Unassembled WGS sequence"/>
</dbReference>
<name>A0A397VVI2_9GLOM</name>
<comment type="caution">
    <text evidence="1">The sequence shown here is derived from an EMBL/GenBank/DDBJ whole genome shotgun (WGS) entry which is preliminary data.</text>
</comment>
<proteinExistence type="predicted"/>